<evidence type="ECO:0000256" key="4">
    <source>
        <dbReference type="ARBA" id="ARBA00023136"/>
    </source>
</evidence>
<dbReference type="Pfam" id="PF04932">
    <property type="entry name" value="Wzy_C"/>
    <property type="match status" value="1"/>
</dbReference>
<evidence type="ECO:0000259" key="6">
    <source>
        <dbReference type="Pfam" id="PF04932"/>
    </source>
</evidence>
<feature type="transmembrane region" description="Helical" evidence="5">
    <location>
        <begin position="228"/>
        <end position="250"/>
    </location>
</feature>
<feature type="transmembrane region" description="Helical" evidence="5">
    <location>
        <begin position="172"/>
        <end position="191"/>
    </location>
</feature>
<comment type="caution">
    <text evidence="7">The sequence shown here is derived from an EMBL/GenBank/DDBJ whole genome shotgun (WGS) entry which is preliminary data.</text>
</comment>
<dbReference type="STRING" id="1137799.GZ78_13540"/>
<dbReference type="PANTHER" id="PTHR37422:SF17">
    <property type="entry name" value="O-ANTIGEN LIGASE"/>
    <property type="match status" value="1"/>
</dbReference>
<feature type="transmembrane region" description="Helical" evidence="5">
    <location>
        <begin position="81"/>
        <end position="99"/>
    </location>
</feature>
<evidence type="ECO:0000313" key="8">
    <source>
        <dbReference type="Proteomes" id="UP000028073"/>
    </source>
</evidence>
<keyword evidence="2 5" id="KW-0812">Transmembrane</keyword>
<feature type="transmembrane region" description="Helical" evidence="5">
    <location>
        <begin position="106"/>
        <end position="127"/>
    </location>
</feature>
<dbReference type="RefSeq" id="WP_034835903.1">
    <property type="nucleotide sequence ID" value="NZ_JOKH01000002.1"/>
</dbReference>
<keyword evidence="4 5" id="KW-0472">Membrane</keyword>
<gene>
    <name evidence="7" type="ORF">GZ78_13540</name>
</gene>
<dbReference type="GO" id="GO:0016020">
    <property type="term" value="C:membrane"/>
    <property type="evidence" value="ECO:0007669"/>
    <property type="project" value="UniProtKB-SubCell"/>
</dbReference>
<feature type="transmembrane region" description="Helical" evidence="5">
    <location>
        <begin position="147"/>
        <end position="165"/>
    </location>
</feature>
<dbReference type="PANTHER" id="PTHR37422">
    <property type="entry name" value="TEICHURONIC ACID BIOSYNTHESIS PROTEIN TUAE"/>
    <property type="match status" value="1"/>
</dbReference>
<accession>A0A081NJ78</accession>
<feature type="transmembrane region" description="Helical" evidence="5">
    <location>
        <begin position="57"/>
        <end position="75"/>
    </location>
</feature>
<evidence type="ECO:0000256" key="2">
    <source>
        <dbReference type="ARBA" id="ARBA00022692"/>
    </source>
</evidence>
<dbReference type="InterPro" id="IPR051533">
    <property type="entry name" value="WaaL-like"/>
</dbReference>
<feature type="transmembrane region" description="Helical" evidence="5">
    <location>
        <begin position="359"/>
        <end position="378"/>
    </location>
</feature>
<dbReference type="AlphaFoldDB" id="A0A081NJ78"/>
<name>A0A081NJ78_9GAMM</name>
<evidence type="ECO:0000256" key="5">
    <source>
        <dbReference type="SAM" id="Phobius"/>
    </source>
</evidence>
<keyword evidence="3 5" id="KW-1133">Transmembrane helix</keyword>
<evidence type="ECO:0000256" key="1">
    <source>
        <dbReference type="ARBA" id="ARBA00004141"/>
    </source>
</evidence>
<evidence type="ECO:0000256" key="3">
    <source>
        <dbReference type="ARBA" id="ARBA00022989"/>
    </source>
</evidence>
<dbReference type="OrthoDB" id="4391260at2"/>
<proteinExistence type="predicted"/>
<dbReference type="eggNOG" id="COG3307">
    <property type="taxonomic scope" value="Bacteria"/>
</dbReference>
<protein>
    <recommendedName>
        <fullName evidence="6">O-antigen ligase-related domain-containing protein</fullName>
    </recommendedName>
</protein>
<feature type="transmembrane region" description="Helical" evidence="5">
    <location>
        <begin position="318"/>
        <end position="339"/>
    </location>
</feature>
<evidence type="ECO:0000313" key="7">
    <source>
        <dbReference type="EMBL" id="KEQ18501.1"/>
    </source>
</evidence>
<keyword evidence="8" id="KW-1185">Reference proteome</keyword>
<feature type="domain" description="O-antigen ligase-related" evidence="6">
    <location>
        <begin position="180"/>
        <end position="335"/>
    </location>
</feature>
<sequence length="408" mass="46008">MIAVNRSELKEFAFAFIIVFSLMFNSMFGVLAGLVFLAAGILVVILDYGQSLAFCRRHWVILLIPVMSMLSFLWSDQPGKSLRSGFQLFLTSIIAIVLAETIKDDTFLSAAASAMLIAMLMSLFFGRTAINGLTQDVVLTGIYQSKNFLSVHSGLSIFTGLTLMFSRRHRLVFRGLGALLMLTSFVVLIYAKSLGGLVAVIMSVVAGLVVILYLNWNMRSFSRRAMNFFLILAAVCIGIAIVIFVSQGYFDELMYSLNKDPTLTGRTYIWQRGLEFFWSNPIFGTGFQAVFYQGNNVAEDIWEALNFASGAKFNFHNMFVDILIELGAVGFTIFLSVILIQCRRILLRRSIALGSRESYAVFIFIFMLSQTILEVSWFREFSMMQLLICFSWVYLSPHSEIKPIRVVY</sequence>
<feature type="transmembrane region" description="Helical" evidence="5">
    <location>
        <begin position="12"/>
        <end position="45"/>
    </location>
</feature>
<organism evidence="7 8">
    <name type="scientific">Endozoicomonas numazuensis</name>
    <dbReference type="NCBI Taxonomy" id="1137799"/>
    <lineage>
        <taxon>Bacteria</taxon>
        <taxon>Pseudomonadati</taxon>
        <taxon>Pseudomonadota</taxon>
        <taxon>Gammaproteobacteria</taxon>
        <taxon>Oceanospirillales</taxon>
        <taxon>Endozoicomonadaceae</taxon>
        <taxon>Endozoicomonas</taxon>
    </lineage>
</organism>
<dbReference type="InterPro" id="IPR007016">
    <property type="entry name" value="O-antigen_ligase-rel_domated"/>
</dbReference>
<reference evidence="7 8" key="1">
    <citation type="submission" date="2014-06" db="EMBL/GenBank/DDBJ databases">
        <title>Whole Genome Sequences of Three Symbiotic Endozoicomonas Bacteria.</title>
        <authorList>
            <person name="Neave M.J."/>
            <person name="Apprill A."/>
            <person name="Voolstra C.R."/>
        </authorList>
    </citation>
    <scope>NUCLEOTIDE SEQUENCE [LARGE SCALE GENOMIC DNA]</scope>
    <source>
        <strain evidence="7 8">DSM 25634</strain>
    </source>
</reference>
<feature type="transmembrane region" description="Helical" evidence="5">
    <location>
        <begin position="197"/>
        <end position="216"/>
    </location>
</feature>
<dbReference type="Proteomes" id="UP000028073">
    <property type="component" value="Unassembled WGS sequence"/>
</dbReference>
<comment type="subcellular location">
    <subcellularLocation>
        <location evidence="1">Membrane</location>
        <topology evidence="1">Multi-pass membrane protein</topology>
    </subcellularLocation>
</comment>
<dbReference type="EMBL" id="JOKH01000002">
    <property type="protein sequence ID" value="KEQ18501.1"/>
    <property type="molecule type" value="Genomic_DNA"/>
</dbReference>